<feature type="domain" description="Fervidolysin-like N-terminal prodomain" evidence="7">
    <location>
        <begin position="45"/>
        <end position="122"/>
    </location>
</feature>
<dbReference type="RefSeq" id="WP_093201540.1">
    <property type="nucleotide sequence ID" value="NZ_FNGS01000004.1"/>
</dbReference>
<evidence type="ECO:0000313" key="8">
    <source>
        <dbReference type="EMBL" id="SDL96408.1"/>
    </source>
</evidence>
<keyword evidence="9" id="KW-1185">Reference proteome</keyword>
<dbReference type="PROSITE" id="PS00137">
    <property type="entry name" value="SUBTILASE_HIS"/>
    <property type="match status" value="1"/>
</dbReference>
<evidence type="ECO:0000256" key="4">
    <source>
        <dbReference type="ARBA" id="ARBA00022825"/>
    </source>
</evidence>
<dbReference type="InterPro" id="IPR036852">
    <property type="entry name" value="Peptidase_S8/S53_dom_sf"/>
</dbReference>
<feature type="active site" description="Charge relay system" evidence="5">
    <location>
        <position position="236"/>
    </location>
</feature>
<evidence type="ECO:0000256" key="2">
    <source>
        <dbReference type="ARBA" id="ARBA00022670"/>
    </source>
</evidence>
<evidence type="ECO:0000259" key="7">
    <source>
        <dbReference type="Pfam" id="PF22148"/>
    </source>
</evidence>
<dbReference type="Gene3D" id="3.40.50.200">
    <property type="entry name" value="Peptidase S8/S53 domain"/>
    <property type="match status" value="1"/>
</dbReference>
<dbReference type="Pfam" id="PF00082">
    <property type="entry name" value="Peptidase_S8"/>
    <property type="match status" value="1"/>
</dbReference>
<name>A0A1G9PCC4_9BACT</name>
<gene>
    <name evidence="8" type="ORF">SAMN04488090_2121</name>
</gene>
<dbReference type="GO" id="GO:0006508">
    <property type="term" value="P:proteolysis"/>
    <property type="evidence" value="ECO:0007669"/>
    <property type="project" value="UniProtKB-KW"/>
</dbReference>
<protein>
    <submittedName>
        <fullName evidence="8">Subtilase family protein</fullName>
    </submittedName>
</protein>
<dbReference type="InterPro" id="IPR000209">
    <property type="entry name" value="Peptidase_S8/S53_dom"/>
</dbReference>
<dbReference type="InterPro" id="IPR022398">
    <property type="entry name" value="Peptidase_S8_His-AS"/>
</dbReference>
<proteinExistence type="inferred from homology"/>
<dbReference type="EMBL" id="FNGS01000004">
    <property type="protein sequence ID" value="SDL96408.1"/>
    <property type="molecule type" value="Genomic_DNA"/>
</dbReference>
<dbReference type="CDD" id="cd07473">
    <property type="entry name" value="Peptidases_S8_Subtilisin_like"/>
    <property type="match status" value="1"/>
</dbReference>
<dbReference type="GO" id="GO:0004252">
    <property type="term" value="F:serine-type endopeptidase activity"/>
    <property type="evidence" value="ECO:0007669"/>
    <property type="project" value="UniProtKB-UniRule"/>
</dbReference>
<dbReference type="OrthoDB" id="9798386at2"/>
<evidence type="ECO:0000313" key="9">
    <source>
        <dbReference type="Proteomes" id="UP000198901"/>
    </source>
</evidence>
<feature type="active site" description="Charge relay system" evidence="5">
    <location>
        <position position="179"/>
    </location>
</feature>
<dbReference type="PANTHER" id="PTHR43806:SF11">
    <property type="entry name" value="CEREVISIN-RELATED"/>
    <property type="match status" value="1"/>
</dbReference>
<dbReference type="STRING" id="563176.SAMN04488090_2121"/>
<reference evidence="8 9" key="1">
    <citation type="submission" date="2016-10" db="EMBL/GenBank/DDBJ databases">
        <authorList>
            <person name="de Groot N.N."/>
        </authorList>
    </citation>
    <scope>NUCLEOTIDE SEQUENCE [LARGE SCALE GENOMIC DNA]</scope>
    <source>
        <strain evidence="8 9">DSM 21668</strain>
    </source>
</reference>
<dbReference type="PROSITE" id="PS51257">
    <property type="entry name" value="PROKAR_LIPOPROTEIN"/>
    <property type="match status" value="1"/>
</dbReference>
<accession>A0A1G9PCC4</accession>
<evidence type="ECO:0000256" key="1">
    <source>
        <dbReference type="ARBA" id="ARBA00011073"/>
    </source>
</evidence>
<dbReference type="InterPro" id="IPR050131">
    <property type="entry name" value="Peptidase_S8_subtilisin-like"/>
</dbReference>
<dbReference type="PRINTS" id="PR00723">
    <property type="entry name" value="SUBTILISIN"/>
</dbReference>
<feature type="active site" description="Charge relay system" evidence="5">
    <location>
        <position position="407"/>
    </location>
</feature>
<evidence type="ECO:0000259" key="6">
    <source>
        <dbReference type="Pfam" id="PF00082"/>
    </source>
</evidence>
<dbReference type="Proteomes" id="UP000198901">
    <property type="component" value="Unassembled WGS sequence"/>
</dbReference>
<dbReference type="InterPro" id="IPR023828">
    <property type="entry name" value="Peptidase_S8_Ser-AS"/>
</dbReference>
<dbReference type="InterPro" id="IPR054399">
    <property type="entry name" value="Fervidolysin-like_N_prodom"/>
</dbReference>
<comment type="similarity">
    <text evidence="1 5">Belongs to the peptidase S8 family.</text>
</comment>
<dbReference type="SUPFAM" id="SSF52743">
    <property type="entry name" value="Subtilisin-like"/>
    <property type="match status" value="1"/>
</dbReference>
<sequence length="461" mass="47490">MKTLFPKFSLVAAVAATLVACHSYEITPSTEITPHSAGRVDALTEEIVPNQLLVKFKGAVSDSKKAEILTKLGGKLKEKILTKMMQKFGDNDGVWLIDLPLPALEALAKTKAFGEIEYAEPNYVYTHQATSDDPYFTNGSLWGMYGDGTTPANAYGTQAAKAWAAGNTGSGTVYVGIIDEGYMYTHPDLAPNAGTNPYEIAGNGVDDDGNGYIDDVYGWDFDGNNNSVFDGADDDHGTHVAGTIGARGGNGVGVAGICWNVKLLSAKFLGRRGGTTANAIKAVDYFTFLKNKGLNIVATNNSWGGGGFSQALQDAITRANQAGILFIAAAGNNSSNNDATANYPSNYPVANVIAVASITSTGGLSSFSNYGATQVDLGAPGSGIYSTVPVSSKGKIVPGYASYSGTSMATPHVTGAAALYAASHPGSPAATIKSAILGAVVATPSLSGKCVTGGRLNVAGF</sequence>
<keyword evidence="4 5" id="KW-0720">Serine protease</keyword>
<dbReference type="InterPro" id="IPR034204">
    <property type="entry name" value="PfSUB1-like_cat_dom"/>
</dbReference>
<evidence type="ECO:0000256" key="3">
    <source>
        <dbReference type="ARBA" id="ARBA00022801"/>
    </source>
</evidence>
<dbReference type="Pfam" id="PF22148">
    <property type="entry name" value="Fervidolysin_NPro-like"/>
    <property type="match status" value="1"/>
</dbReference>
<keyword evidence="3 5" id="KW-0378">Hydrolase</keyword>
<organism evidence="8 9">
    <name type="scientific">Siphonobacter aquaeclarae</name>
    <dbReference type="NCBI Taxonomy" id="563176"/>
    <lineage>
        <taxon>Bacteria</taxon>
        <taxon>Pseudomonadati</taxon>
        <taxon>Bacteroidota</taxon>
        <taxon>Cytophagia</taxon>
        <taxon>Cytophagales</taxon>
        <taxon>Cytophagaceae</taxon>
        <taxon>Siphonobacter</taxon>
    </lineage>
</organism>
<dbReference type="AlphaFoldDB" id="A0A1G9PCC4"/>
<dbReference type="PANTHER" id="PTHR43806">
    <property type="entry name" value="PEPTIDASE S8"/>
    <property type="match status" value="1"/>
</dbReference>
<dbReference type="PROSITE" id="PS51892">
    <property type="entry name" value="SUBTILASE"/>
    <property type="match status" value="1"/>
</dbReference>
<dbReference type="PROSITE" id="PS00138">
    <property type="entry name" value="SUBTILASE_SER"/>
    <property type="match status" value="1"/>
</dbReference>
<feature type="domain" description="Peptidase S8/S53" evidence="6">
    <location>
        <begin position="172"/>
        <end position="440"/>
    </location>
</feature>
<dbReference type="InterPro" id="IPR015500">
    <property type="entry name" value="Peptidase_S8_subtilisin-rel"/>
</dbReference>
<keyword evidence="2 5" id="KW-0645">Protease</keyword>
<evidence type="ECO:0000256" key="5">
    <source>
        <dbReference type="PROSITE-ProRule" id="PRU01240"/>
    </source>
</evidence>